<organism evidence="2 3">
    <name type="scientific">Chryseomicrobium palamuruense</name>
    <dbReference type="NCBI Taxonomy" id="682973"/>
    <lineage>
        <taxon>Bacteria</taxon>
        <taxon>Bacillati</taxon>
        <taxon>Bacillota</taxon>
        <taxon>Bacilli</taxon>
        <taxon>Bacillales</taxon>
        <taxon>Caryophanaceae</taxon>
        <taxon>Chryseomicrobium</taxon>
    </lineage>
</organism>
<proteinExistence type="predicted"/>
<evidence type="ECO:0008006" key="4">
    <source>
        <dbReference type="Google" id="ProtNLM"/>
    </source>
</evidence>
<reference evidence="3" key="1">
    <citation type="journal article" date="2019" name="Int. J. Syst. Evol. Microbiol.">
        <title>The Global Catalogue of Microorganisms (GCM) 10K type strain sequencing project: providing services to taxonomists for standard genome sequencing and annotation.</title>
        <authorList>
            <consortium name="The Broad Institute Genomics Platform"/>
            <consortium name="The Broad Institute Genome Sequencing Center for Infectious Disease"/>
            <person name="Wu L."/>
            <person name="Ma J."/>
        </authorList>
    </citation>
    <scope>NUCLEOTIDE SEQUENCE [LARGE SCALE GENOMIC DNA]</scope>
    <source>
        <strain evidence="3">CCUG 50353</strain>
    </source>
</reference>
<feature type="compositionally biased region" description="Basic and acidic residues" evidence="1">
    <location>
        <begin position="54"/>
        <end position="77"/>
    </location>
</feature>
<dbReference type="EMBL" id="JBHSEF010000009">
    <property type="protein sequence ID" value="MFC4354021.1"/>
    <property type="molecule type" value="Genomic_DNA"/>
</dbReference>
<sequence length="77" mass="9134">MKNDPKKDQTKEKQDVKGRIMDNPEVMKTDQESIYDMHDDMQTVDSIPMEDLNQEVKEEKDHTRTKDSSSSEERYPE</sequence>
<evidence type="ECO:0000313" key="2">
    <source>
        <dbReference type="EMBL" id="MFC4354021.1"/>
    </source>
</evidence>
<keyword evidence="3" id="KW-1185">Reference proteome</keyword>
<evidence type="ECO:0000256" key="1">
    <source>
        <dbReference type="SAM" id="MobiDB-lite"/>
    </source>
</evidence>
<gene>
    <name evidence="2" type="ORF">ACFO0S_02925</name>
</gene>
<evidence type="ECO:0000313" key="3">
    <source>
        <dbReference type="Proteomes" id="UP001595733"/>
    </source>
</evidence>
<comment type="caution">
    <text evidence="2">The sequence shown here is derived from an EMBL/GenBank/DDBJ whole genome shotgun (WGS) entry which is preliminary data.</text>
</comment>
<protein>
    <recommendedName>
        <fullName evidence="4">DUF4025 domain-containing protein</fullName>
    </recommendedName>
</protein>
<feature type="region of interest" description="Disordered" evidence="1">
    <location>
        <begin position="1"/>
        <end position="77"/>
    </location>
</feature>
<dbReference type="RefSeq" id="WP_378139997.1">
    <property type="nucleotide sequence ID" value="NZ_JBHSEF010000009.1"/>
</dbReference>
<accession>A0ABV8URU6</accession>
<feature type="compositionally biased region" description="Basic and acidic residues" evidence="1">
    <location>
        <begin position="1"/>
        <end position="41"/>
    </location>
</feature>
<dbReference type="Proteomes" id="UP001595733">
    <property type="component" value="Unassembled WGS sequence"/>
</dbReference>
<name>A0ABV8URU6_9BACL</name>